<keyword evidence="5" id="KW-1133">Transmembrane helix</keyword>
<accession>A0ABV9NLL3</accession>
<evidence type="ECO:0000256" key="4">
    <source>
        <dbReference type="ARBA" id="ARBA00022692"/>
    </source>
</evidence>
<keyword evidence="6" id="KW-0472">Membrane</keyword>
<gene>
    <name evidence="7" type="ORF">ACFO3Q_11140</name>
</gene>
<keyword evidence="8" id="KW-1185">Reference proteome</keyword>
<dbReference type="Proteomes" id="UP001595892">
    <property type="component" value="Unassembled WGS sequence"/>
</dbReference>
<evidence type="ECO:0000256" key="3">
    <source>
        <dbReference type="ARBA" id="ARBA00022475"/>
    </source>
</evidence>
<proteinExistence type="inferred from homology"/>
<evidence type="ECO:0000313" key="8">
    <source>
        <dbReference type="Proteomes" id="UP001595892"/>
    </source>
</evidence>
<sequence>MQVTLVSWALWFVLAGTSAPLVGLAFAVAGALAGSWLAPGDDYRWRPLRLAGFALYFLRESVLGGIDVARRALAPSCPVEPTLLDYRIGLPAGAPRTLMVAMVSLLPGTLSVDIGDDGLLRVHALSADAGRTLAPLERRVAHLFGLEARPGAPVPAAAAGRRA</sequence>
<keyword evidence="4" id="KW-0812">Transmembrane</keyword>
<evidence type="ECO:0000256" key="2">
    <source>
        <dbReference type="ARBA" id="ARBA00006228"/>
    </source>
</evidence>
<comment type="subcellular location">
    <subcellularLocation>
        <location evidence="1">Cell membrane</location>
        <topology evidence="1">Multi-pass membrane protein</topology>
    </subcellularLocation>
</comment>
<dbReference type="RefSeq" id="WP_377004766.1">
    <property type="nucleotide sequence ID" value="NZ_JBHSGG010000031.1"/>
</dbReference>
<reference evidence="8" key="1">
    <citation type="journal article" date="2019" name="Int. J. Syst. Evol. Microbiol.">
        <title>The Global Catalogue of Microorganisms (GCM) 10K type strain sequencing project: providing services to taxonomists for standard genome sequencing and annotation.</title>
        <authorList>
            <consortium name="The Broad Institute Genomics Platform"/>
            <consortium name="The Broad Institute Genome Sequencing Center for Infectious Disease"/>
            <person name="Wu L."/>
            <person name="Ma J."/>
        </authorList>
    </citation>
    <scope>NUCLEOTIDE SEQUENCE [LARGE SCALE GENOMIC DNA]</scope>
    <source>
        <strain evidence="8">CGMCC 1.13574</strain>
    </source>
</reference>
<evidence type="ECO:0000256" key="6">
    <source>
        <dbReference type="ARBA" id="ARBA00023136"/>
    </source>
</evidence>
<protein>
    <submittedName>
        <fullName evidence="7">Na+/H+ antiporter subunit E</fullName>
    </submittedName>
</protein>
<evidence type="ECO:0000256" key="1">
    <source>
        <dbReference type="ARBA" id="ARBA00004651"/>
    </source>
</evidence>
<dbReference type="Pfam" id="PF01899">
    <property type="entry name" value="MNHE"/>
    <property type="match status" value="1"/>
</dbReference>
<comment type="similarity">
    <text evidence="2">Belongs to the CPA3 antiporters (TC 2.A.63) subunit E family.</text>
</comment>
<comment type="caution">
    <text evidence="7">The sequence shown here is derived from an EMBL/GenBank/DDBJ whole genome shotgun (WGS) entry which is preliminary data.</text>
</comment>
<keyword evidence="3" id="KW-1003">Cell membrane</keyword>
<dbReference type="PANTHER" id="PTHR34584">
    <property type="entry name" value="NA(+)/H(+) ANTIPORTER SUBUNIT E1"/>
    <property type="match status" value="1"/>
</dbReference>
<evidence type="ECO:0000256" key="5">
    <source>
        <dbReference type="ARBA" id="ARBA00022989"/>
    </source>
</evidence>
<dbReference type="InterPro" id="IPR002758">
    <property type="entry name" value="Cation_antiport_E"/>
</dbReference>
<dbReference type="EMBL" id="JBHSGG010000031">
    <property type="protein sequence ID" value="MFC4728725.1"/>
    <property type="molecule type" value="Genomic_DNA"/>
</dbReference>
<evidence type="ECO:0000313" key="7">
    <source>
        <dbReference type="EMBL" id="MFC4728725.1"/>
    </source>
</evidence>
<organism evidence="7 8">
    <name type="scientific">Coralloluteibacterium thermophilum</name>
    <dbReference type="NCBI Taxonomy" id="2707049"/>
    <lineage>
        <taxon>Bacteria</taxon>
        <taxon>Pseudomonadati</taxon>
        <taxon>Pseudomonadota</taxon>
        <taxon>Gammaproteobacteria</taxon>
        <taxon>Lysobacterales</taxon>
        <taxon>Lysobacteraceae</taxon>
        <taxon>Coralloluteibacterium</taxon>
    </lineage>
</organism>
<dbReference type="PANTHER" id="PTHR34584:SF1">
    <property type="entry name" value="NA(+)_H(+) ANTIPORTER SUBUNIT E1"/>
    <property type="match status" value="1"/>
</dbReference>
<name>A0ABV9NLL3_9GAMM</name>